<evidence type="ECO:0000313" key="9">
    <source>
        <dbReference type="EMBL" id="SEA44974.1"/>
    </source>
</evidence>
<evidence type="ECO:0000256" key="6">
    <source>
        <dbReference type="SAM" id="Coils"/>
    </source>
</evidence>
<reference evidence="10" key="1">
    <citation type="submission" date="2016-10" db="EMBL/GenBank/DDBJ databases">
        <authorList>
            <person name="Varghese N."/>
            <person name="Submissions S."/>
        </authorList>
    </citation>
    <scope>NUCLEOTIDE SEQUENCE [LARGE SCALE GENOMIC DNA]</scope>
    <source>
        <strain evidence="10">DSM 23920</strain>
    </source>
</reference>
<protein>
    <submittedName>
        <fullName evidence="9">Starch-binding associating with outer membrane</fullName>
    </submittedName>
</protein>
<keyword evidence="5" id="KW-0998">Cell outer membrane</keyword>
<dbReference type="PROSITE" id="PS51257">
    <property type="entry name" value="PROKAR_LIPOPROTEIN"/>
    <property type="match status" value="1"/>
</dbReference>
<evidence type="ECO:0000313" key="10">
    <source>
        <dbReference type="Proteomes" id="UP000199656"/>
    </source>
</evidence>
<evidence type="ECO:0000259" key="8">
    <source>
        <dbReference type="Pfam" id="PF14322"/>
    </source>
</evidence>
<dbReference type="EMBL" id="FNRL01000007">
    <property type="protein sequence ID" value="SEA44974.1"/>
    <property type="molecule type" value="Genomic_DNA"/>
</dbReference>
<evidence type="ECO:0000256" key="4">
    <source>
        <dbReference type="ARBA" id="ARBA00023136"/>
    </source>
</evidence>
<proteinExistence type="inferred from homology"/>
<keyword evidence="6" id="KW-0175">Coiled coil</keyword>
<gene>
    <name evidence="9" type="ORF">SAMN05660909_01994</name>
</gene>
<feature type="coiled-coil region" evidence="6">
    <location>
        <begin position="167"/>
        <end position="194"/>
    </location>
</feature>
<evidence type="ECO:0000256" key="3">
    <source>
        <dbReference type="ARBA" id="ARBA00022729"/>
    </source>
</evidence>
<keyword evidence="3" id="KW-0732">Signal</keyword>
<dbReference type="InterPro" id="IPR011990">
    <property type="entry name" value="TPR-like_helical_dom_sf"/>
</dbReference>
<comment type="subcellular location">
    <subcellularLocation>
        <location evidence="1">Cell outer membrane</location>
    </subcellularLocation>
</comment>
<evidence type="ECO:0000259" key="7">
    <source>
        <dbReference type="Pfam" id="PF07980"/>
    </source>
</evidence>
<comment type="similarity">
    <text evidence="2">Belongs to the SusD family.</text>
</comment>
<dbReference type="SUPFAM" id="SSF48452">
    <property type="entry name" value="TPR-like"/>
    <property type="match status" value="1"/>
</dbReference>
<keyword evidence="10" id="KW-1185">Reference proteome</keyword>
<dbReference type="RefSeq" id="WP_089761164.1">
    <property type="nucleotide sequence ID" value="NZ_BKAT01000037.1"/>
</dbReference>
<dbReference type="Proteomes" id="UP000199656">
    <property type="component" value="Unassembled WGS sequence"/>
</dbReference>
<dbReference type="Pfam" id="PF07980">
    <property type="entry name" value="SusD_RagB"/>
    <property type="match status" value="1"/>
</dbReference>
<dbReference type="Gene3D" id="1.25.40.390">
    <property type="match status" value="1"/>
</dbReference>
<name>A0A1H4BA90_9BACT</name>
<evidence type="ECO:0000256" key="1">
    <source>
        <dbReference type="ARBA" id="ARBA00004442"/>
    </source>
</evidence>
<dbReference type="InterPro" id="IPR012944">
    <property type="entry name" value="SusD_RagB_dom"/>
</dbReference>
<dbReference type="AlphaFoldDB" id="A0A1H4BA90"/>
<accession>A0A1H4BA90</accession>
<evidence type="ECO:0000256" key="2">
    <source>
        <dbReference type="ARBA" id="ARBA00006275"/>
    </source>
</evidence>
<dbReference type="OrthoDB" id="993981at2"/>
<sequence>MKQYILYITAAVSLMACRKSFIDLAPVSNQTTKTFFKTASDFEQGVNAIYDGLQSSKTYGKSAYYLMEVRSDNTDITDRGALAGVASQIDWFGEVTTNPFLSDVYAGEYIIISRANAVLDQVDGAAIADSSKKQYKGEALFLRSLAYFDLVRLYGKVPLVVKTESTTESLKDKRNEVTEIYAQLEKDLKQAADLLPAVYTNTAGYGRATAGAANGLLGKVYVTEKKWADALAVLRNVNGYTLVADYASLFNPATAINSETLFTVRFKKGVTPSEGNTFFSDMMPFSFFYNGAQYGGSQNNRPTKDLAAAYEKGDLRFAASMDTIYNVSASATQKGNYVKKYLDVPGATNDGGNSFPVLRYADVLLLQAEALNEQGYSAANGPGTAFYFLNQVRKRAGLPDKTALDLPNQSAFRDAVFAERRIELAFENNRWFDLIRYSKGLAIMQAHLQKEYNLSSPVLTPARLLFPLPQSEIDIHNDPVNFPQNP</sequence>
<evidence type="ECO:0000256" key="5">
    <source>
        <dbReference type="ARBA" id="ARBA00023237"/>
    </source>
</evidence>
<dbReference type="InterPro" id="IPR033985">
    <property type="entry name" value="SusD-like_N"/>
</dbReference>
<dbReference type="Pfam" id="PF14322">
    <property type="entry name" value="SusD-like_3"/>
    <property type="match status" value="1"/>
</dbReference>
<dbReference type="STRING" id="408074.SAMN05660909_01994"/>
<feature type="domain" description="RagB/SusD" evidence="7">
    <location>
        <begin position="286"/>
        <end position="474"/>
    </location>
</feature>
<dbReference type="GO" id="GO:0009279">
    <property type="term" value="C:cell outer membrane"/>
    <property type="evidence" value="ECO:0007669"/>
    <property type="project" value="UniProtKB-SubCell"/>
</dbReference>
<dbReference type="CDD" id="cd08977">
    <property type="entry name" value="SusD"/>
    <property type="match status" value="1"/>
</dbReference>
<keyword evidence="4" id="KW-0472">Membrane</keyword>
<feature type="domain" description="SusD-like N-terminal" evidence="8">
    <location>
        <begin position="21"/>
        <end position="221"/>
    </location>
</feature>
<organism evidence="9 10">
    <name type="scientific">Chitinophaga terrae</name>
    <name type="common">ex Kim and Jung 2007</name>
    <dbReference type="NCBI Taxonomy" id="408074"/>
    <lineage>
        <taxon>Bacteria</taxon>
        <taxon>Pseudomonadati</taxon>
        <taxon>Bacteroidota</taxon>
        <taxon>Chitinophagia</taxon>
        <taxon>Chitinophagales</taxon>
        <taxon>Chitinophagaceae</taxon>
        <taxon>Chitinophaga</taxon>
    </lineage>
</organism>